<feature type="region of interest" description="Disordered" evidence="8">
    <location>
        <begin position="81"/>
        <end position="102"/>
    </location>
</feature>
<organism evidence="10 11">
    <name type="scientific">Leptolyngbya foveolarum</name>
    <dbReference type="NCBI Taxonomy" id="47253"/>
    <lineage>
        <taxon>Bacteria</taxon>
        <taxon>Bacillati</taxon>
        <taxon>Cyanobacteriota</taxon>
        <taxon>Cyanophyceae</taxon>
        <taxon>Leptolyngbyales</taxon>
        <taxon>Leptolyngbyaceae</taxon>
        <taxon>Leptolyngbya group</taxon>
        <taxon>Leptolyngbya</taxon>
    </lineage>
</organism>
<dbReference type="GO" id="GO:0015288">
    <property type="term" value="F:porin activity"/>
    <property type="evidence" value="ECO:0007669"/>
    <property type="project" value="TreeGrafter"/>
</dbReference>
<evidence type="ECO:0000313" key="10">
    <source>
        <dbReference type="EMBL" id="PZO18098.1"/>
    </source>
</evidence>
<comment type="subcellular location">
    <subcellularLocation>
        <location evidence="1">Cell outer membrane</location>
    </subcellularLocation>
</comment>
<keyword evidence="6" id="KW-0472">Membrane</keyword>
<evidence type="ECO:0000256" key="6">
    <source>
        <dbReference type="ARBA" id="ARBA00023136"/>
    </source>
</evidence>
<evidence type="ECO:0000256" key="1">
    <source>
        <dbReference type="ARBA" id="ARBA00004442"/>
    </source>
</evidence>
<feature type="compositionally biased region" description="Polar residues" evidence="8">
    <location>
        <begin position="85"/>
        <end position="101"/>
    </location>
</feature>
<feature type="chain" id="PRO_5016165739" evidence="9">
    <location>
        <begin position="28"/>
        <end position="626"/>
    </location>
</feature>
<feature type="region of interest" description="Disordered" evidence="8">
    <location>
        <begin position="118"/>
        <end position="171"/>
    </location>
</feature>
<dbReference type="AlphaFoldDB" id="A0A2W4WFY0"/>
<evidence type="ECO:0000256" key="5">
    <source>
        <dbReference type="ARBA" id="ARBA00022692"/>
    </source>
</evidence>
<dbReference type="InterPro" id="IPR003423">
    <property type="entry name" value="OMP_efflux"/>
</dbReference>
<evidence type="ECO:0000313" key="11">
    <source>
        <dbReference type="Proteomes" id="UP000249354"/>
    </source>
</evidence>
<dbReference type="Gene3D" id="1.20.1600.10">
    <property type="entry name" value="Outer membrane efflux proteins (OEP)"/>
    <property type="match status" value="1"/>
</dbReference>
<name>A0A2W4WFY0_9CYAN</name>
<dbReference type="PANTHER" id="PTHR30026">
    <property type="entry name" value="OUTER MEMBRANE PROTEIN TOLC"/>
    <property type="match status" value="1"/>
</dbReference>
<reference evidence="10 11" key="2">
    <citation type="submission" date="2018-06" db="EMBL/GenBank/DDBJ databases">
        <title>Metagenomic assembly of (sub)arctic Cyanobacteria and their associated microbiome from non-axenic cultures.</title>
        <authorList>
            <person name="Baurain D."/>
        </authorList>
    </citation>
    <scope>NUCLEOTIDE SEQUENCE [LARGE SCALE GENOMIC DNA]</scope>
    <source>
        <strain evidence="10">ULC129bin1</strain>
    </source>
</reference>
<keyword evidence="7" id="KW-0998">Cell outer membrane</keyword>
<evidence type="ECO:0000256" key="8">
    <source>
        <dbReference type="SAM" id="MobiDB-lite"/>
    </source>
</evidence>
<dbReference type="SUPFAM" id="SSF56954">
    <property type="entry name" value="Outer membrane efflux proteins (OEP)"/>
    <property type="match status" value="1"/>
</dbReference>
<dbReference type="Pfam" id="PF02321">
    <property type="entry name" value="OEP"/>
    <property type="match status" value="2"/>
</dbReference>
<feature type="signal peptide" evidence="9">
    <location>
        <begin position="1"/>
        <end position="27"/>
    </location>
</feature>
<dbReference type="GO" id="GO:0009279">
    <property type="term" value="C:cell outer membrane"/>
    <property type="evidence" value="ECO:0007669"/>
    <property type="project" value="UniProtKB-SubCell"/>
</dbReference>
<dbReference type="GO" id="GO:1990281">
    <property type="term" value="C:efflux pump complex"/>
    <property type="evidence" value="ECO:0007669"/>
    <property type="project" value="TreeGrafter"/>
</dbReference>
<protein>
    <submittedName>
        <fullName evidence="10">Transporter</fullName>
    </submittedName>
</protein>
<proteinExistence type="inferred from homology"/>
<dbReference type="PANTHER" id="PTHR30026:SF21">
    <property type="entry name" value="SLR1270 PROTEIN"/>
    <property type="match status" value="1"/>
</dbReference>
<evidence type="ECO:0000256" key="3">
    <source>
        <dbReference type="ARBA" id="ARBA00022448"/>
    </source>
</evidence>
<gene>
    <name evidence="10" type="ORF">DCF25_10360</name>
</gene>
<keyword evidence="4" id="KW-1134">Transmembrane beta strand</keyword>
<comment type="caution">
    <text evidence="10">The sequence shown here is derived from an EMBL/GenBank/DDBJ whole genome shotgun (WGS) entry which is preliminary data.</text>
</comment>
<evidence type="ECO:0000256" key="4">
    <source>
        <dbReference type="ARBA" id="ARBA00022452"/>
    </source>
</evidence>
<evidence type="ECO:0000256" key="9">
    <source>
        <dbReference type="SAM" id="SignalP"/>
    </source>
</evidence>
<evidence type="ECO:0000256" key="2">
    <source>
        <dbReference type="ARBA" id="ARBA00007613"/>
    </source>
</evidence>
<keyword evidence="5" id="KW-0812">Transmembrane</keyword>
<accession>A0A2W4WFY0</accession>
<keyword evidence="3" id="KW-0813">Transport</keyword>
<comment type="similarity">
    <text evidence="2">Belongs to the outer membrane factor (OMF) (TC 1.B.17) family.</text>
</comment>
<sequence>MRYLKFTALLLLTISSSASVLSRSAIAQQVEGADSASLADEPIADQSPAVKAEEFAAGIYPTPLDLETLRRGIQRSASGDLLGTEQATSSQTGFQTNTAADTTEIAVADRTAATNRTEQIAQAEDLPVLEEGTPATTAAPGDPVPSDPGSLDLLPNSGIQSGPDVVQPIPDDAPVQGAEPELGDLPDILFADPNPLNLPTTLEGVEIERNPLVTLEQAIELAYRNSQTLQATVLQLEQAEAAVDQARAANLPSLSTSAGITSQQRDAVDGGLNPFTGQQLQGQDAGLNTALNGGLRVDYDLLTGGRRAANIRQAELQRQVAALSVESQQEQIRLITANNYYQLQEAGEQIRIQRTFLEEAERNLRDSRLRQEVGVGTRFDTLRAEVQYANARQQVIQAQGSQRIARRDIARLLNLPPNAGLQTSPVSVAENWPLTLEESILLAFDNRAELEQQLLQADISEQQRQIALSAVRPQVGLFADYSLQSLLNDGADDIRDNYSFGASFNMVLFDGGAARASARQQEIGSQIAEEQFSENADQIRFDVEQAYFNLDTNQENIATSRIAVSQAEEALELANLRLQAGVGTQLDVLTAQSELTTAQGNNITAILNYNRALAAMQRAVSNVTVE</sequence>
<dbReference type="Proteomes" id="UP000249354">
    <property type="component" value="Unassembled WGS sequence"/>
</dbReference>
<evidence type="ECO:0000256" key="7">
    <source>
        <dbReference type="ARBA" id="ARBA00023237"/>
    </source>
</evidence>
<dbReference type="InterPro" id="IPR051906">
    <property type="entry name" value="TolC-like"/>
</dbReference>
<keyword evidence="9" id="KW-0732">Signal</keyword>
<reference evidence="11" key="1">
    <citation type="submission" date="2018-04" db="EMBL/GenBank/DDBJ databases">
        <authorList>
            <person name="Cornet L."/>
        </authorList>
    </citation>
    <scope>NUCLEOTIDE SEQUENCE [LARGE SCALE GENOMIC DNA]</scope>
</reference>
<dbReference type="GO" id="GO:0015562">
    <property type="term" value="F:efflux transmembrane transporter activity"/>
    <property type="evidence" value="ECO:0007669"/>
    <property type="project" value="InterPro"/>
</dbReference>
<dbReference type="EMBL" id="QBMC01000060">
    <property type="protein sequence ID" value="PZO18098.1"/>
    <property type="molecule type" value="Genomic_DNA"/>
</dbReference>